<dbReference type="Pfam" id="PF05919">
    <property type="entry name" value="Mitovir_RNA_pol"/>
    <property type="match status" value="1"/>
</dbReference>
<keyword evidence="1" id="KW-0732">Signal</keyword>
<dbReference type="InterPro" id="IPR008686">
    <property type="entry name" value="RNA_pol_mitovir"/>
</dbReference>
<dbReference type="AlphaFoldDB" id="A0A6N2AP63"/>
<dbReference type="PANTHER" id="PTHR34456:SF9">
    <property type="entry name" value="MITOVIRUS RNA-DEPENDENT RNA POLYMERASE"/>
    <property type="match status" value="1"/>
</dbReference>
<sequence length="139" mass="15504">MWLAFLPVCLLSLDGIYQYLSSSLACVLRRRLPDVSLIPLPQSGSTEATLLFCRSSHFPSTRYAILGDDSVIGDELVAERYCELIPPLNVPFSLEKSLVSSVGALEFAKQFFVRAVTKDFFPISCRMLRSLVSSISFFL</sequence>
<accession>A0A6N2AP63</accession>
<evidence type="ECO:0000256" key="1">
    <source>
        <dbReference type="SAM" id="SignalP"/>
    </source>
</evidence>
<feature type="signal peptide" evidence="1">
    <location>
        <begin position="1"/>
        <end position="18"/>
    </location>
</feature>
<dbReference type="PANTHER" id="PTHR34456">
    <property type="entry name" value="MITOVIRUS RNA-DEPENDENT RNA POLYMERASE"/>
    <property type="match status" value="1"/>
</dbReference>
<reference evidence="2" key="1">
    <citation type="submission" date="2019-05" db="EMBL/GenBank/DDBJ databases">
        <title>The de novo reference genome and transcriptome assemblies of the wild tomato species Solanum chilense.</title>
        <authorList>
            <person name="Stam R."/>
            <person name="Nosenko T."/>
            <person name="Hoerger A.C."/>
            <person name="Stephan W."/>
            <person name="Seidel M.A."/>
            <person name="Kuhn J.M.M."/>
            <person name="Haberer G."/>
            <person name="Tellier A."/>
        </authorList>
    </citation>
    <scope>NUCLEOTIDE SEQUENCE</scope>
    <source>
        <tissue evidence="2">Mature leaves</tissue>
    </source>
</reference>
<proteinExistence type="predicted"/>
<organism evidence="2">
    <name type="scientific">Solanum chilense</name>
    <name type="common">Tomato</name>
    <name type="synonym">Lycopersicon chilense</name>
    <dbReference type="NCBI Taxonomy" id="4083"/>
    <lineage>
        <taxon>Eukaryota</taxon>
        <taxon>Viridiplantae</taxon>
        <taxon>Streptophyta</taxon>
        <taxon>Embryophyta</taxon>
        <taxon>Tracheophyta</taxon>
        <taxon>Spermatophyta</taxon>
        <taxon>Magnoliopsida</taxon>
        <taxon>eudicotyledons</taxon>
        <taxon>Gunneridae</taxon>
        <taxon>Pentapetalae</taxon>
        <taxon>asterids</taxon>
        <taxon>lamiids</taxon>
        <taxon>Solanales</taxon>
        <taxon>Solanaceae</taxon>
        <taxon>Solanoideae</taxon>
        <taxon>Solaneae</taxon>
        <taxon>Solanum</taxon>
        <taxon>Solanum subgen. Lycopersicon</taxon>
    </lineage>
</organism>
<gene>
    <name evidence="2" type="ORF">EJD97_025561</name>
</gene>
<comment type="caution">
    <text evidence="2">The sequence shown here is derived from an EMBL/GenBank/DDBJ whole genome shotgun (WGS) entry which is preliminary data.</text>
</comment>
<feature type="chain" id="PRO_5026748515" evidence="1">
    <location>
        <begin position="19"/>
        <end position="139"/>
    </location>
</feature>
<evidence type="ECO:0000313" key="2">
    <source>
        <dbReference type="EMBL" id="TMW84242.1"/>
    </source>
</evidence>
<dbReference type="EMBL" id="RXGB01009692">
    <property type="protein sequence ID" value="TMW84242.1"/>
    <property type="molecule type" value="Genomic_DNA"/>
</dbReference>
<protein>
    <submittedName>
        <fullName evidence="2">Uncharacterized protein</fullName>
    </submittedName>
</protein>
<name>A0A6N2AP63_SOLCI</name>